<dbReference type="PANTHER" id="PTHR48021">
    <property type="match status" value="1"/>
</dbReference>
<feature type="transmembrane region" description="Helical" evidence="8">
    <location>
        <begin position="118"/>
        <end position="140"/>
    </location>
</feature>
<feature type="transmembrane region" description="Helical" evidence="8">
    <location>
        <begin position="256"/>
        <end position="277"/>
    </location>
</feature>
<evidence type="ECO:0000256" key="2">
    <source>
        <dbReference type="ARBA" id="ARBA00022475"/>
    </source>
</evidence>
<dbReference type="GeneID" id="110978281"/>
<feature type="transmembrane region" description="Helical" evidence="8">
    <location>
        <begin position="94"/>
        <end position="112"/>
    </location>
</feature>
<dbReference type="KEGG" id="aplc:110978281"/>
<feature type="transmembrane region" description="Helical" evidence="8">
    <location>
        <begin position="324"/>
        <end position="344"/>
    </location>
</feature>
<dbReference type="SUPFAM" id="SSF103473">
    <property type="entry name" value="MFS general substrate transporter"/>
    <property type="match status" value="1"/>
</dbReference>
<feature type="domain" description="Major facilitator superfamily (MFS) profile" evidence="9">
    <location>
        <begin position="29"/>
        <end position="473"/>
    </location>
</feature>
<evidence type="ECO:0000256" key="4">
    <source>
        <dbReference type="ARBA" id="ARBA00022989"/>
    </source>
</evidence>
<dbReference type="CDD" id="cd17358">
    <property type="entry name" value="MFS_GLUT6_8_Class3_like"/>
    <property type="match status" value="1"/>
</dbReference>
<organism evidence="10 11">
    <name type="scientific">Acanthaster planci</name>
    <name type="common">Crown-of-thorns starfish</name>
    <dbReference type="NCBI Taxonomy" id="133434"/>
    <lineage>
        <taxon>Eukaryota</taxon>
        <taxon>Metazoa</taxon>
        <taxon>Echinodermata</taxon>
        <taxon>Eleutherozoa</taxon>
        <taxon>Asterozoa</taxon>
        <taxon>Asteroidea</taxon>
        <taxon>Valvatacea</taxon>
        <taxon>Valvatida</taxon>
        <taxon>Acanthasteridae</taxon>
        <taxon>Acanthaster</taxon>
    </lineage>
</organism>
<dbReference type="OrthoDB" id="6612291at2759"/>
<keyword evidence="10" id="KW-1185">Reference proteome</keyword>
<dbReference type="PRINTS" id="PR00171">
    <property type="entry name" value="SUGRTRNSPORT"/>
</dbReference>
<dbReference type="PROSITE" id="PS50850">
    <property type="entry name" value="MFS"/>
    <property type="match status" value="1"/>
</dbReference>
<evidence type="ECO:0000256" key="3">
    <source>
        <dbReference type="ARBA" id="ARBA00022692"/>
    </source>
</evidence>
<accession>A0A8B7Y915</accession>
<keyword evidence="4 8" id="KW-1133">Transmembrane helix</keyword>
<evidence type="ECO:0000256" key="8">
    <source>
        <dbReference type="SAM" id="Phobius"/>
    </source>
</evidence>
<dbReference type="OMA" id="YWIDYGT"/>
<keyword evidence="6" id="KW-0325">Glycoprotein</keyword>
<evidence type="ECO:0000256" key="7">
    <source>
        <dbReference type="RuleBase" id="RU003346"/>
    </source>
</evidence>
<gene>
    <name evidence="11" type="primary">LOC110978281</name>
</gene>
<evidence type="ECO:0000256" key="1">
    <source>
        <dbReference type="ARBA" id="ARBA00004651"/>
    </source>
</evidence>
<feature type="transmembrane region" description="Helical" evidence="8">
    <location>
        <begin position="26"/>
        <end position="46"/>
    </location>
</feature>
<keyword evidence="5 8" id="KW-0472">Membrane</keyword>
<dbReference type="InterPro" id="IPR050549">
    <property type="entry name" value="MFS_Trehalose_Transporter"/>
</dbReference>
<dbReference type="InterPro" id="IPR020846">
    <property type="entry name" value="MFS_dom"/>
</dbReference>
<dbReference type="Pfam" id="PF00083">
    <property type="entry name" value="Sugar_tr"/>
    <property type="match status" value="1"/>
</dbReference>
<evidence type="ECO:0000259" key="9">
    <source>
        <dbReference type="PROSITE" id="PS50850"/>
    </source>
</evidence>
<feature type="transmembrane region" description="Helical" evidence="8">
    <location>
        <begin position="451"/>
        <end position="469"/>
    </location>
</feature>
<dbReference type="NCBIfam" id="TIGR00879">
    <property type="entry name" value="SP"/>
    <property type="match status" value="1"/>
</dbReference>
<dbReference type="PANTHER" id="PTHR48021:SF1">
    <property type="entry name" value="GH07001P-RELATED"/>
    <property type="match status" value="1"/>
</dbReference>
<dbReference type="InterPro" id="IPR036259">
    <property type="entry name" value="MFS_trans_sf"/>
</dbReference>
<comment type="subcellular location">
    <subcellularLocation>
        <location evidence="1">Cell membrane</location>
        <topology evidence="1">Multi-pass membrane protein</topology>
    </subcellularLocation>
</comment>
<dbReference type="PROSITE" id="PS00216">
    <property type="entry name" value="SUGAR_TRANSPORT_1"/>
    <property type="match status" value="2"/>
</dbReference>
<name>A0A8B7Y915_ACAPL</name>
<evidence type="ECO:0000256" key="6">
    <source>
        <dbReference type="ARBA" id="ARBA00023180"/>
    </source>
</evidence>
<dbReference type="GO" id="GO:0005886">
    <property type="term" value="C:plasma membrane"/>
    <property type="evidence" value="ECO:0007669"/>
    <property type="project" value="UniProtKB-SubCell"/>
</dbReference>
<evidence type="ECO:0000256" key="5">
    <source>
        <dbReference type="ARBA" id="ARBA00023136"/>
    </source>
</evidence>
<feature type="transmembrane region" description="Helical" evidence="8">
    <location>
        <begin position="382"/>
        <end position="406"/>
    </location>
</feature>
<dbReference type="FunFam" id="1.20.1250.20:FF:000055">
    <property type="entry name" value="Facilitated trehalose transporter Tret1-2 homolog"/>
    <property type="match status" value="1"/>
</dbReference>
<reference evidence="11" key="1">
    <citation type="submission" date="2025-08" db="UniProtKB">
        <authorList>
            <consortium name="RefSeq"/>
        </authorList>
    </citation>
    <scope>IDENTIFICATION</scope>
</reference>
<dbReference type="Proteomes" id="UP000694845">
    <property type="component" value="Unplaced"/>
</dbReference>
<dbReference type="AlphaFoldDB" id="A0A8B7Y915"/>
<protein>
    <submittedName>
        <fullName evidence="11">Solute carrier family 2, facilitated glucose transporter member 8-like</fullName>
    </submittedName>
</protein>
<proteinExistence type="inferred from homology"/>
<evidence type="ECO:0000313" key="10">
    <source>
        <dbReference type="Proteomes" id="UP000694845"/>
    </source>
</evidence>
<feature type="transmembrane region" description="Helical" evidence="8">
    <location>
        <begin position="152"/>
        <end position="172"/>
    </location>
</feature>
<dbReference type="InterPro" id="IPR003663">
    <property type="entry name" value="Sugar/inositol_transpt"/>
</dbReference>
<feature type="transmembrane region" description="Helical" evidence="8">
    <location>
        <begin position="66"/>
        <end position="87"/>
    </location>
</feature>
<dbReference type="GO" id="GO:0051119">
    <property type="term" value="F:sugar transmembrane transporter activity"/>
    <property type="evidence" value="ECO:0007669"/>
    <property type="project" value="InterPro"/>
</dbReference>
<dbReference type="InterPro" id="IPR005828">
    <property type="entry name" value="MFS_sugar_transport-like"/>
</dbReference>
<feature type="transmembrane region" description="Helical" evidence="8">
    <location>
        <begin position="297"/>
        <end position="317"/>
    </location>
</feature>
<keyword evidence="7" id="KW-0813">Transport</keyword>
<comment type="similarity">
    <text evidence="7">Belongs to the major facilitator superfamily. Sugar transporter (TC 2.A.1.1) family.</text>
</comment>
<keyword evidence="2" id="KW-1003">Cell membrane</keyword>
<keyword evidence="3 8" id="KW-0812">Transmembrane</keyword>
<dbReference type="PROSITE" id="PS00217">
    <property type="entry name" value="SUGAR_TRANSPORT_2"/>
    <property type="match status" value="1"/>
</dbReference>
<dbReference type="RefSeq" id="XP_022088850.1">
    <property type="nucleotide sequence ID" value="XM_022233158.1"/>
</dbReference>
<dbReference type="InterPro" id="IPR044775">
    <property type="entry name" value="MFS_ERD6/Tret1-like"/>
</dbReference>
<feature type="transmembrane region" description="Helical" evidence="8">
    <location>
        <begin position="418"/>
        <end position="439"/>
    </location>
</feature>
<dbReference type="InterPro" id="IPR005829">
    <property type="entry name" value="Sugar_transporter_CS"/>
</dbReference>
<evidence type="ECO:0000313" key="11">
    <source>
        <dbReference type="RefSeq" id="XP_022088850.1"/>
    </source>
</evidence>
<feature type="transmembrane region" description="Helical" evidence="8">
    <location>
        <begin position="178"/>
        <end position="198"/>
    </location>
</feature>
<sequence>MSVQSGSEQLGLLGASHGSRFQNGKLFLCCTFALLAAFSMGLGLGYSSPADPDLKDSGILNDDQVTWFSALFAVGAIGGGPIAGLLLDLWGRKLTLMSCALPFVVGWVLLATCTAVPLLYIGRILTGIGAGMNSLVTPVYIAEMSTPQLRGLLGASFQLVITLGILVVYALGIPMNHVWLAIVGAGVAAALVVLMSFMPDTPRFYLIRHKRERALDVLRWLRGSTADVDGECREVEDALDNSSEKFSIREFGQRSLLKPLLISVMLMIFQQCSGINAVMFNAKDIMQSAVENISADVATIILAAVQVGATFLSVILMDVAGRKILLTVAGILMAVSSGTFGLYYQLKANEKENMTTTIAPAFELLGNATVAPTAAGQPDLTWLSLVSLIIYIIGFSIGWGPIPWLIMSEIFPTKARGAASAIAAAVNWLFAFIVTKTFVSLQQGLTEQGVFWLYAGVCIIGVIFVIFLVPETKGKTLEEIEAVFTGQALHSHLPSGSDNKIGFIND</sequence>
<dbReference type="Gene3D" id="1.20.1250.20">
    <property type="entry name" value="MFS general substrate transporter like domains"/>
    <property type="match status" value="1"/>
</dbReference>